<comment type="caution">
    <text evidence="1">The sequence shown here is derived from an EMBL/GenBank/DDBJ whole genome shotgun (WGS) entry which is preliminary data.</text>
</comment>
<dbReference type="AlphaFoldDB" id="A0A4R7JL19"/>
<evidence type="ECO:0000313" key="2">
    <source>
        <dbReference type="Proteomes" id="UP000294749"/>
    </source>
</evidence>
<name>A0A4R7JL19_9FLAO</name>
<keyword evidence="2" id="KW-1185">Reference proteome</keyword>
<evidence type="ECO:0000313" key="1">
    <source>
        <dbReference type="EMBL" id="TDT38700.1"/>
    </source>
</evidence>
<gene>
    <name evidence="1" type="ORF">CLV90_3674</name>
</gene>
<reference evidence="1 2" key="1">
    <citation type="submission" date="2019-03" db="EMBL/GenBank/DDBJ databases">
        <title>Genomic Encyclopedia of Archaeal and Bacterial Type Strains, Phase II (KMG-II): from individual species to whole genera.</title>
        <authorList>
            <person name="Goeker M."/>
        </authorList>
    </citation>
    <scope>NUCLEOTIDE SEQUENCE [LARGE SCALE GENOMIC DNA]</scope>
    <source>
        <strain evidence="1 2">DSM 25233</strain>
    </source>
</reference>
<accession>A0A4R7JL19</accession>
<sequence>MKNQLLQETTVQEYKGDFFSGILMLVRKLFMV</sequence>
<organism evidence="1 2">
    <name type="scientific">Maribacter spongiicola</name>
    <dbReference type="NCBI Taxonomy" id="1206753"/>
    <lineage>
        <taxon>Bacteria</taxon>
        <taxon>Pseudomonadati</taxon>
        <taxon>Bacteroidota</taxon>
        <taxon>Flavobacteriia</taxon>
        <taxon>Flavobacteriales</taxon>
        <taxon>Flavobacteriaceae</taxon>
        <taxon>Maribacter</taxon>
    </lineage>
</organism>
<dbReference type="Proteomes" id="UP000294749">
    <property type="component" value="Unassembled WGS sequence"/>
</dbReference>
<dbReference type="EMBL" id="SOAY01000016">
    <property type="protein sequence ID" value="TDT38700.1"/>
    <property type="molecule type" value="Genomic_DNA"/>
</dbReference>
<proteinExistence type="predicted"/>
<protein>
    <submittedName>
        <fullName evidence="1">Uncharacterized protein</fullName>
    </submittedName>
</protein>